<proteinExistence type="predicted"/>
<dbReference type="AlphaFoldDB" id="A0A269XW95"/>
<reference evidence="1 2" key="1">
    <citation type="submission" date="2017-04" db="EMBL/GenBank/DDBJ databases">
        <title>Kefir bacterial isolates.</title>
        <authorList>
            <person name="Kim Y."/>
            <person name="Blasche S."/>
            <person name="Patil K.R."/>
        </authorList>
    </citation>
    <scope>NUCLEOTIDE SEQUENCE [LARGE SCALE GENOMIC DNA]</scope>
    <source>
        <strain evidence="1 2">KR</strain>
    </source>
</reference>
<dbReference type="EMBL" id="NCXK01000016">
    <property type="protein sequence ID" value="PAK77587.1"/>
    <property type="molecule type" value="Genomic_DNA"/>
</dbReference>
<gene>
    <name evidence="1" type="ORF">B8X00_10355</name>
</gene>
<name>A0A269XW95_9PROT</name>
<organism evidence="1 2">
    <name type="scientific">Acetobacter fabarum</name>
    <dbReference type="NCBI Taxonomy" id="483199"/>
    <lineage>
        <taxon>Bacteria</taxon>
        <taxon>Pseudomonadati</taxon>
        <taxon>Pseudomonadota</taxon>
        <taxon>Alphaproteobacteria</taxon>
        <taxon>Acetobacterales</taxon>
        <taxon>Acetobacteraceae</taxon>
        <taxon>Acetobacter</taxon>
    </lineage>
</organism>
<dbReference type="Proteomes" id="UP000216151">
    <property type="component" value="Unassembled WGS sequence"/>
</dbReference>
<comment type="caution">
    <text evidence="1">The sequence shown here is derived from an EMBL/GenBank/DDBJ whole genome shotgun (WGS) entry which is preliminary data.</text>
</comment>
<sequence length="70" mass="7617">MSHMTLQARFVRPDILLCQHPLSCFAGVLLFCAQVAGLASRCVPLRSRVKTVGDYQLYAALPLKLADGGK</sequence>
<accession>A0A269XW95</accession>
<keyword evidence="2" id="KW-1185">Reference proteome</keyword>
<evidence type="ECO:0000313" key="2">
    <source>
        <dbReference type="Proteomes" id="UP000216151"/>
    </source>
</evidence>
<evidence type="ECO:0000313" key="1">
    <source>
        <dbReference type="EMBL" id="PAK77587.1"/>
    </source>
</evidence>
<protein>
    <submittedName>
        <fullName evidence="1">Uncharacterized protein</fullName>
    </submittedName>
</protein>